<evidence type="ECO:0000313" key="5">
    <source>
        <dbReference type="EMBL" id="KAF4373550.1"/>
    </source>
</evidence>
<evidence type="ECO:0000256" key="1">
    <source>
        <dbReference type="ARBA" id="ARBA00004496"/>
    </source>
</evidence>
<protein>
    <submittedName>
        <fullName evidence="5">Uncharacterized protein</fullName>
    </submittedName>
</protein>
<dbReference type="AlphaFoldDB" id="A0A7J6FUY7"/>
<sequence length="246" mass="28107">MDESLQLLPAVETLDLSRNKFAKADNLRKCVKLKHLDLGFNNLRTVLSFREFHVFFTMSFVFGKCYIGPNTDVVGLCRVRVPSGTPILRNLWLEGNPLCCARWYRPQAFSYINTLINFKLDDMEISTREFWKRQLIIASRQKRPASFGFYSPAICDAKGEGSVNRRRNKVTRLASIGGEGETIYLCSDQDSVSIDNEVQSREENVLSDDDAEIRDLMNKVELMRRSVLFFGCGSLGNGWIMILRIA</sequence>
<evidence type="ECO:0000313" key="6">
    <source>
        <dbReference type="Proteomes" id="UP000525078"/>
    </source>
</evidence>
<dbReference type="Proteomes" id="UP000525078">
    <property type="component" value="Unassembled WGS sequence"/>
</dbReference>
<dbReference type="PANTHER" id="PTHR15454">
    <property type="entry name" value="NISCHARIN RELATED"/>
    <property type="match status" value="1"/>
</dbReference>
<evidence type="ECO:0000256" key="3">
    <source>
        <dbReference type="ARBA" id="ARBA00022614"/>
    </source>
</evidence>
<dbReference type="InterPro" id="IPR025875">
    <property type="entry name" value="Leu-rich_rpt_4"/>
</dbReference>
<keyword evidence="4" id="KW-0677">Repeat</keyword>
<accession>A0A7J6FUY7</accession>
<dbReference type="InterPro" id="IPR032675">
    <property type="entry name" value="LRR_dom_sf"/>
</dbReference>
<evidence type="ECO:0000256" key="2">
    <source>
        <dbReference type="ARBA" id="ARBA00022490"/>
    </source>
</evidence>
<comment type="caution">
    <text evidence="5">The sequence shown here is derived from an EMBL/GenBank/DDBJ whole genome shotgun (WGS) entry which is preliminary data.</text>
</comment>
<proteinExistence type="predicted"/>
<name>A0A7J6FUY7_CANSA</name>
<dbReference type="Pfam" id="PF12799">
    <property type="entry name" value="LRR_4"/>
    <property type="match status" value="1"/>
</dbReference>
<gene>
    <name evidence="5" type="ORF">F8388_025244</name>
</gene>
<dbReference type="SUPFAM" id="SSF52058">
    <property type="entry name" value="L domain-like"/>
    <property type="match status" value="1"/>
</dbReference>
<reference evidence="5 6" key="1">
    <citation type="journal article" date="2020" name="bioRxiv">
        <title>Sequence and annotation of 42 cannabis genomes reveals extensive copy number variation in cannabinoid synthesis and pathogen resistance genes.</title>
        <authorList>
            <person name="Mckernan K.J."/>
            <person name="Helbert Y."/>
            <person name="Kane L.T."/>
            <person name="Ebling H."/>
            <person name="Zhang L."/>
            <person name="Liu B."/>
            <person name="Eaton Z."/>
            <person name="Mclaughlin S."/>
            <person name="Kingan S."/>
            <person name="Baybayan P."/>
            <person name="Concepcion G."/>
            <person name="Jordan M."/>
            <person name="Riva A."/>
            <person name="Barbazuk W."/>
            <person name="Harkins T."/>
        </authorList>
    </citation>
    <scope>NUCLEOTIDE SEQUENCE [LARGE SCALE GENOMIC DNA]</scope>
    <source>
        <strain evidence="6">cv. Jamaican Lion 4</strain>
        <tissue evidence="5">Leaf</tissue>
    </source>
</reference>
<dbReference type="PANTHER" id="PTHR15454:SF69">
    <property type="entry name" value="SERINE_THREONINE-PROTEIN KINASE 11-INTERACTING PROTEIN"/>
    <property type="match status" value="1"/>
</dbReference>
<dbReference type="GO" id="GO:0005737">
    <property type="term" value="C:cytoplasm"/>
    <property type="evidence" value="ECO:0007669"/>
    <property type="project" value="UniProtKB-SubCell"/>
</dbReference>
<keyword evidence="3" id="KW-0433">Leucine-rich repeat</keyword>
<keyword evidence="2" id="KW-0963">Cytoplasm</keyword>
<dbReference type="EMBL" id="JAATIP010000099">
    <property type="protein sequence ID" value="KAF4373550.1"/>
    <property type="molecule type" value="Genomic_DNA"/>
</dbReference>
<dbReference type="Gene3D" id="3.80.10.10">
    <property type="entry name" value="Ribonuclease Inhibitor"/>
    <property type="match status" value="1"/>
</dbReference>
<comment type="subcellular location">
    <subcellularLocation>
        <location evidence="1">Cytoplasm</location>
    </subcellularLocation>
</comment>
<evidence type="ECO:0000256" key="4">
    <source>
        <dbReference type="ARBA" id="ARBA00022737"/>
    </source>
</evidence>
<organism evidence="5 6">
    <name type="scientific">Cannabis sativa</name>
    <name type="common">Hemp</name>
    <name type="synonym">Marijuana</name>
    <dbReference type="NCBI Taxonomy" id="3483"/>
    <lineage>
        <taxon>Eukaryota</taxon>
        <taxon>Viridiplantae</taxon>
        <taxon>Streptophyta</taxon>
        <taxon>Embryophyta</taxon>
        <taxon>Tracheophyta</taxon>
        <taxon>Spermatophyta</taxon>
        <taxon>Magnoliopsida</taxon>
        <taxon>eudicotyledons</taxon>
        <taxon>Gunneridae</taxon>
        <taxon>Pentapetalae</taxon>
        <taxon>rosids</taxon>
        <taxon>fabids</taxon>
        <taxon>Rosales</taxon>
        <taxon>Cannabaceae</taxon>
        <taxon>Cannabis</taxon>
    </lineage>
</organism>